<dbReference type="InterPro" id="IPR036890">
    <property type="entry name" value="HATPase_C_sf"/>
</dbReference>
<sequence>MGLTLQVQAGMEEMPPGHPARARLERALAQADALLAQTRDQVQALRIHQLDENLGTLLLQQALALRGDRSEPAIELVQTGEARALCPEAVTELLMLAREAVQNALRHARARRVVLQLAHRPDGLLLTVSDDGRGMPADPSPAPGHWGMRGMRERAAQLGARLSWEPVPDGGTRVVLWVPAQQAYGEEGGTGATPGRALWRRLTGG</sequence>
<organism evidence="6 7">
    <name type="scientific">Ideonella oryzae</name>
    <dbReference type="NCBI Taxonomy" id="2937441"/>
    <lineage>
        <taxon>Bacteria</taxon>
        <taxon>Pseudomonadati</taxon>
        <taxon>Pseudomonadota</taxon>
        <taxon>Betaproteobacteria</taxon>
        <taxon>Burkholderiales</taxon>
        <taxon>Sphaerotilaceae</taxon>
        <taxon>Ideonella</taxon>
    </lineage>
</organism>
<dbReference type="Proteomes" id="UP001204851">
    <property type="component" value="Unassembled WGS sequence"/>
</dbReference>
<evidence type="ECO:0000256" key="2">
    <source>
        <dbReference type="ARBA" id="ARBA00022777"/>
    </source>
</evidence>
<dbReference type="InterPro" id="IPR050482">
    <property type="entry name" value="Sensor_HK_TwoCompSys"/>
</dbReference>
<keyword evidence="6" id="KW-0547">Nucleotide-binding</keyword>
<proteinExistence type="predicted"/>
<evidence type="ECO:0000259" key="5">
    <source>
        <dbReference type="SMART" id="SM00387"/>
    </source>
</evidence>
<protein>
    <submittedName>
        <fullName evidence="6">ATP-binding protein</fullName>
    </submittedName>
</protein>
<dbReference type="GO" id="GO:0005524">
    <property type="term" value="F:ATP binding"/>
    <property type="evidence" value="ECO:0007669"/>
    <property type="project" value="UniProtKB-KW"/>
</dbReference>
<keyword evidence="7" id="KW-1185">Reference proteome</keyword>
<name>A0ABT1BPY9_9BURK</name>
<dbReference type="SMART" id="SM00387">
    <property type="entry name" value="HATPase_c"/>
    <property type="match status" value="1"/>
</dbReference>
<accession>A0ABT1BPY9</accession>
<evidence type="ECO:0000313" key="6">
    <source>
        <dbReference type="EMBL" id="MCO5978294.1"/>
    </source>
</evidence>
<keyword evidence="2" id="KW-0418">Kinase</keyword>
<dbReference type="InterPro" id="IPR003594">
    <property type="entry name" value="HATPase_dom"/>
</dbReference>
<evidence type="ECO:0000256" key="1">
    <source>
        <dbReference type="ARBA" id="ARBA00022679"/>
    </source>
</evidence>
<evidence type="ECO:0000256" key="3">
    <source>
        <dbReference type="ARBA" id="ARBA00023012"/>
    </source>
</evidence>
<feature type="domain" description="Histidine kinase/HSP90-like ATPase" evidence="5">
    <location>
        <begin position="88"/>
        <end position="182"/>
    </location>
</feature>
<keyword evidence="3" id="KW-0902">Two-component regulatory system</keyword>
<gene>
    <name evidence="6" type="ORF">M0L44_16465</name>
</gene>
<evidence type="ECO:0000256" key="4">
    <source>
        <dbReference type="SAM" id="MobiDB-lite"/>
    </source>
</evidence>
<dbReference type="Pfam" id="PF02518">
    <property type="entry name" value="HATPase_c"/>
    <property type="match status" value="1"/>
</dbReference>
<dbReference type="CDD" id="cd16917">
    <property type="entry name" value="HATPase_UhpB-NarQ-NarX-like"/>
    <property type="match status" value="1"/>
</dbReference>
<keyword evidence="6" id="KW-0067">ATP-binding</keyword>
<reference evidence="6 7" key="1">
    <citation type="submission" date="2022-06" db="EMBL/GenBank/DDBJ databases">
        <title>Ideonella sp. NS12-5 Genome sequencing and assembly.</title>
        <authorList>
            <person name="Jung Y."/>
        </authorList>
    </citation>
    <scope>NUCLEOTIDE SEQUENCE [LARGE SCALE GENOMIC DNA]</scope>
    <source>
        <strain evidence="6 7">NS12-5</strain>
    </source>
</reference>
<dbReference type="PANTHER" id="PTHR24421">
    <property type="entry name" value="NITRATE/NITRITE SENSOR PROTEIN NARX-RELATED"/>
    <property type="match status" value="1"/>
</dbReference>
<dbReference type="Gene3D" id="3.30.565.10">
    <property type="entry name" value="Histidine kinase-like ATPase, C-terminal domain"/>
    <property type="match status" value="1"/>
</dbReference>
<keyword evidence="1" id="KW-0808">Transferase</keyword>
<comment type="caution">
    <text evidence="6">The sequence shown here is derived from an EMBL/GenBank/DDBJ whole genome shotgun (WGS) entry which is preliminary data.</text>
</comment>
<evidence type="ECO:0000313" key="7">
    <source>
        <dbReference type="Proteomes" id="UP001204851"/>
    </source>
</evidence>
<dbReference type="EMBL" id="JAMXMC010000009">
    <property type="protein sequence ID" value="MCO5978294.1"/>
    <property type="molecule type" value="Genomic_DNA"/>
</dbReference>
<dbReference type="PANTHER" id="PTHR24421:SF62">
    <property type="entry name" value="SENSORY TRANSDUCTION HISTIDINE KINASE"/>
    <property type="match status" value="1"/>
</dbReference>
<feature type="region of interest" description="Disordered" evidence="4">
    <location>
        <begin position="128"/>
        <end position="148"/>
    </location>
</feature>
<dbReference type="SUPFAM" id="SSF55874">
    <property type="entry name" value="ATPase domain of HSP90 chaperone/DNA topoisomerase II/histidine kinase"/>
    <property type="match status" value="1"/>
</dbReference>